<comment type="caution">
    <text evidence="2">The sequence shown here is derived from an EMBL/GenBank/DDBJ whole genome shotgun (WGS) entry which is preliminary data.</text>
</comment>
<evidence type="ECO:0000256" key="1">
    <source>
        <dbReference type="SAM" id="MobiDB-lite"/>
    </source>
</evidence>
<dbReference type="EMBL" id="JAIWYP010000012">
    <property type="protein sequence ID" value="KAH3723853.1"/>
    <property type="molecule type" value="Genomic_DNA"/>
</dbReference>
<reference evidence="2" key="2">
    <citation type="submission" date="2020-11" db="EMBL/GenBank/DDBJ databases">
        <authorList>
            <person name="McCartney M.A."/>
            <person name="Auch B."/>
            <person name="Kono T."/>
            <person name="Mallez S."/>
            <person name="Becker A."/>
            <person name="Gohl D.M."/>
            <person name="Silverstein K.A.T."/>
            <person name="Koren S."/>
            <person name="Bechman K.B."/>
            <person name="Herman A."/>
            <person name="Abrahante J.E."/>
            <person name="Garbe J."/>
        </authorList>
    </citation>
    <scope>NUCLEOTIDE SEQUENCE</scope>
    <source>
        <strain evidence="2">Duluth1</strain>
        <tissue evidence="2">Whole animal</tissue>
    </source>
</reference>
<evidence type="ECO:0000313" key="2">
    <source>
        <dbReference type="EMBL" id="KAH3723853.1"/>
    </source>
</evidence>
<dbReference type="Proteomes" id="UP000828390">
    <property type="component" value="Unassembled WGS sequence"/>
</dbReference>
<protein>
    <submittedName>
        <fullName evidence="2">Uncharacterized protein</fullName>
    </submittedName>
</protein>
<proteinExistence type="predicted"/>
<sequence>MMVLRMGTRIPSIPNLDSTESSIQSLKGSLDDSSHIDQLDEPPIAQRMGIMAAFSSFDEFKRWALVFMVNPFQSSSTLEMA</sequence>
<feature type="compositionally biased region" description="Polar residues" evidence="1">
    <location>
        <begin position="15"/>
        <end position="27"/>
    </location>
</feature>
<name>A0A9D4HNH9_DREPO</name>
<organism evidence="2 3">
    <name type="scientific">Dreissena polymorpha</name>
    <name type="common">Zebra mussel</name>
    <name type="synonym">Mytilus polymorpha</name>
    <dbReference type="NCBI Taxonomy" id="45954"/>
    <lineage>
        <taxon>Eukaryota</taxon>
        <taxon>Metazoa</taxon>
        <taxon>Spiralia</taxon>
        <taxon>Lophotrochozoa</taxon>
        <taxon>Mollusca</taxon>
        <taxon>Bivalvia</taxon>
        <taxon>Autobranchia</taxon>
        <taxon>Heteroconchia</taxon>
        <taxon>Euheterodonta</taxon>
        <taxon>Imparidentia</taxon>
        <taxon>Neoheterodontei</taxon>
        <taxon>Myida</taxon>
        <taxon>Dreissenoidea</taxon>
        <taxon>Dreissenidae</taxon>
        <taxon>Dreissena</taxon>
    </lineage>
</organism>
<evidence type="ECO:0000313" key="3">
    <source>
        <dbReference type="Proteomes" id="UP000828390"/>
    </source>
</evidence>
<keyword evidence="3" id="KW-1185">Reference proteome</keyword>
<feature type="region of interest" description="Disordered" evidence="1">
    <location>
        <begin position="15"/>
        <end position="37"/>
    </location>
</feature>
<accession>A0A9D4HNH9</accession>
<dbReference type="AlphaFoldDB" id="A0A9D4HNH9"/>
<gene>
    <name evidence="2" type="ORF">DPMN_049648</name>
</gene>
<reference evidence="2" key="1">
    <citation type="journal article" date="2019" name="bioRxiv">
        <title>The Genome of the Zebra Mussel, Dreissena polymorpha: A Resource for Invasive Species Research.</title>
        <authorList>
            <person name="McCartney M.A."/>
            <person name="Auch B."/>
            <person name="Kono T."/>
            <person name="Mallez S."/>
            <person name="Zhang Y."/>
            <person name="Obille A."/>
            <person name="Becker A."/>
            <person name="Abrahante J.E."/>
            <person name="Garbe J."/>
            <person name="Badalamenti J.P."/>
            <person name="Herman A."/>
            <person name="Mangelson H."/>
            <person name="Liachko I."/>
            <person name="Sullivan S."/>
            <person name="Sone E.D."/>
            <person name="Koren S."/>
            <person name="Silverstein K.A.T."/>
            <person name="Beckman K.B."/>
            <person name="Gohl D.M."/>
        </authorList>
    </citation>
    <scope>NUCLEOTIDE SEQUENCE</scope>
    <source>
        <strain evidence="2">Duluth1</strain>
        <tissue evidence="2">Whole animal</tissue>
    </source>
</reference>